<dbReference type="Gene3D" id="3.40.309.10">
    <property type="entry name" value="Aldehyde Dehydrogenase, Chain A, domain 2"/>
    <property type="match status" value="1"/>
</dbReference>
<protein>
    <submittedName>
        <fullName evidence="6">Succinate-semialdehyde dehydrogenase / glutarate-semialdehyde dehydrogenase</fullName>
    </submittedName>
</protein>
<dbReference type="Gene3D" id="3.40.605.10">
    <property type="entry name" value="Aldehyde Dehydrogenase, Chain A, domain 1"/>
    <property type="match status" value="1"/>
</dbReference>
<organism evidence="6 7">
    <name type="scientific">Allopseudospirillum japonicum</name>
    <dbReference type="NCBI Taxonomy" id="64971"/>
    <lineage>
        <taxon>Bacteria</taxon>
        <taxon>Pseudomonadati</taxon>
        <taxon>Pseudomonadota</taxon>
        <taxon>Gammaproteobacteria</taxon>
        <taxon>Oceanospirillales</taxon>
        <taxon>Oceanospirillaceae</taxon>
        <taxon>Allopseudospirillum</taxon>
    </lineage>
</organism>
<dbReference type="GO" id="GO:0009450">
    <property type="term" value="P:gamma-aminobutyric acid catabolic process"/>
    <property type="evidence" value="ECO:0007669"/>
    <property type="project" value="InterPro"/>
</dbReference>
<dbReference type="InterPro" id="IPR016163">
    <property type="entry name" value="Ald_DH_C"/>
</dbReference>
<dbReference type="PROSITE" id="PS00070">
    <property type="entry name" value="ALDEHYDE_DEHYDR_CYS"/>
    <property type="match status" value="1"/>
</dbReference>
<feature type="active site" evidence="3">
    <location>
        <position position="255"/>
    </location>
</feature>
<dbReference type="InterPro" id="IPR050740">
    <property type="entry name" value="Aldehyde_DH_Superfamily"/>
</dbReference>
<evidence type="ECO:0000256" key="4">
    <source>
        <dbReference type="RuleBase" id="RU003345"/>
    </source>
</evidence>
<keyword evidence="2 4" id="KW-0560">Oxidoreductase</keyword>
<reference evidence="7" key="1">
    <citation type="submission" date="2016-10" db="EMBL/GenBank/DDBJ databases">
        <authorList>
            <person name="Varghese N."/>
            <person name="Submissions S."/>
        </authorList>
    </citation>
    <scope>NUCLEOTIDE SEQUENCE [LARGE SCALE GENOMIC DNA]</scope>
    <source>
        <strain evidence="7">DSM 7165</strain>
    </source>
</reference>
<accession>A0A1H6R4S6</accession>
<sequence>MSDLLKDALNLVQAYLHIKHPRPSTQYSIDNPANVSTILQVPDMDAHDAEHAIAQATQTLPQWRSLTARERSKALRRWHDLVLAHQEELALLLTTEQGKPLAEARGEIAYGASYIEWFAEEAVRAYGDVTPSNTGHTRLLTIKQPIGVVSIITPWNFPNAMLARKLAPALAVGCTCVVKPAEDTPLSALALAALAEQAGIPAGAINIVTTSRPAPIGEVLCTHAQVRKVSFTGSTPIGKHIAHLAASSVKRVSLELGGNAPFIVFDDADIPAAVQGALASKYRNAGQTCVCTNRFYIQEGIYDAFVAEYARQVALLKTGAGTEADTQIGPLINQAACAKVDALVKDAIRQGAKLTYQGAIPDDTQGHFYPVTLLTQVTEAMALTQEEIFGPVSALMTFKEEAEVIQRANATPYGLAAYFYARDIGRIWRVAEALDYGMIGINEGIISNAAIPFGGVKESGLGREGSRHGLDDYLETKFLCMGF</sequence>
<dbReference type="AlphaFoldDB" id="A0A1H6R4S6"/>
<dbReference type="InterPro" id="IPR010102">
    <property type="entry name" value="Succ_semiAld_DH"/>
</dbReference>
<evidence type="ECO:0000313" key="7">
    <source>
        <dbReference type="Proteomes" id="UP000242999"/>
    </source>
</evidence>
<keyword evidence="7" id="KW-1185">Reference proteome</keyword>
<feature type="domain" description="Aldehyde dehydrogenase" evidence="5">
    <location>
        <begin position="26"/>
        <end position="478"/>
    </location>
</feature>
<evidence type="ECO:0000259" key="5">
    <source>
        <dbReference type="Pfam" id="PF00171"/>
    </source>
</evidence>
<dbReference type="InterPro" id="IPR015590">
    <property type="entry name" value="Aldehyde_DH_dom"/>
</dbReference>
<dbReference type="NCBIfam" id="TIGR01780">
    <property type="entry name" value="SSADH"/>
    <property type="match status" value="1"/>
</dbReference>
<dbReference type="InterPro" id="IPR016162">
    <property type="entry name" value="Ald_DH_N"/>
</dbReference>
<dbReference type="InterPro" id="IPR029510">
    <property type="entry name" value="Ald_DH_CS_GLU"/>
</dbReference>
<comment type="similarity">
    <text evidence="1 4">Belongs to the aldehyde dehydrogenase family.</text>
</comment>
<dbReference type="FunFam" id="3.40.605.10:FF:000005">
    <property type="entry name" value="Succinate-semialdehyde dehydrogenase I"/>
    <property type="match status" value="1"/>
</dbReference>
<evidence type="ECO:0000256" key="1">
    <source>
        <dbReference type="ARBA" id="ARBA00009986"/>
    </source>
</evidence>
<name>A0A1H6R4S6_9GAMM</name>
<dbReference type="PANTHER" id="PTHR43353">
    <property type="entry name" value="SUCCINATE-SEMIALDEHYDE DEHYDROGENASE, MITOCHONDRIAL"/>
    <property type="match status" value="1"/>
</dbReference>
<dbReference type="Pfam" id="PF00171">
    <property type="entry name" value="Aldedh"/>
    <property type="match status" value="1"/>
</dbReference>
<dbReference type="FunFam" id="3.40.309.10:FF:000004">
    <property type="entry name" value="Succinate-semialdehyde dehydrogenase I"/>
    <property type="match status" value="1"/>
</dbReference>
<dbReference type="PANTHER" id="PTHR43353:SF5">
    <property type="entry name" value="SUCCINATE-SEMIALDEHYDE DEHYDROGENASE, MITOCHONDRIAL"/>
    <property type="match status" value="1"/>
</dbReference>
<dbReference type="PROSITE" id="PS00687">
    <property type="entry name" value="ALDEHYDE_DEHYDR_GLU"/>
    <property type="match status" value="1"/>
</dbReference>
<dbReference type="STRING" id="64971.SAMN05421831_10385"/>
<dbReference type="InterPro" id="IPR016161">
    <property type="entry name" value="Ald_DH/histidinol_DH"/>
</dbReference>
<gene>
    <name evidence="6" type="ORF">SAMN05421831_10385</name>
</gene>
<evidence type="ECO:0000256" key="2">
    <source>
        <dbReference type="ARBA" id="ARBA00023002"/>
    </source>
</evidence>
<dbReference type="InterPro" id="IPR016160">
    <property type="entry name" value="Ald_DH_CS_CYS"/>
</dbReference>
<dbReference type="EMBL" id="FNYH01000003">
    <property type="protein sequence ID" value="SEI50821.1"/>
    <property type="molecule type" value="Genomic_DNA"/>
</dbReference>
<dbReference type="RefSeq" id="WP_218138979.1">
    <property type="nucleotide sequence ID" value="NZ_FNYH01000003.1"/>
</dbReference>
<dbReference type="Proteomes" id="UP000242999">
    <property type="component" value="Unassembled WGS sequence"/>
</dbReference>
<dbReference type="CDD" id="cd07103">
    <property type="entry name" value="ALDH_F5_SSADH_GabD"/>
    <property type="match status" value="1"/>
</dbReference>
<dbReference type="GO" id="GO:0004777">
    <property type="term" value="F:succinate-semialdehyde dehydrogenase (NAD+) activity"/>
    <property type="evidence" value="ECO:0007669"/>
    <property type="project" value="TreeGrafter"/>
</dbReference>
<evidence type="ECO:0000313" key="6">
    <source>
        <dbReference type="EMBL" id="SEI50821.1"/>
    </source>
</evidence>
<proteinExistence type="inferred from homology"/>
<evidence type="ECO:0000256" key="3">
    <source>
        <dbReference type="PROSITE-ProRule" id="PRU10007"/>
    </source>
</evidence>
<dbReference type="SUPFAM" id="SSF53720">
    <property type="entry name" value="ALDH-like"/>
    <property type="match status" value="1"/>
</dbReference>